<reference evidence="1" key="2">
    <citation type="submission" date="2020-09" db="EMBL/GenBank/DDBJ databases">
        <authorList>
            <person name="Sun Q."/>
            <person name="Ohkuma M."/>
        </authorList>
    </citation>
    <scope>NUCLEOTIDE SEQUENCE</scope>
    <source>
        <strain evidence="1">JCM 31311</strain>
    </source>
</reference>
<dbReference type="EMBL" id="BMQL01000004">
    <property type="protein sequence ID" value="GGR00175.1"/>
    <property type="molecule type" value="Genomic_DNA"/>
</dbReference>
<organism evidence="1 2">
    <name type="scientific">Deinococcus ruber</name>
    <dbReference type="NCBI Taxonomy" id="1848197"/>
    <lineage>
        <taxon>Bacteria</taxon>
        <taxon>Thermotogati</taxon>
        <taxon>Deinococcota</taxon>
        <taxon>Deinococci</taxon>
        <taxon>Deinococcales</taxon>
        <taxon>Deinococcaceae</taxon>
        <taxon>Deinococcus</taxon>
    </lineage>
</organism>
<gene>
    <name evidence="1" type="ORF">GCM10008957_11130</name>
</gene>
<evidence type="ECO:0000313" key="1">
    <source>
        <dbReference type="EMBL" id="GGR00175.1"/>
    </source>
</evidence>
<comment type="caution">
    <text evidence="1">The sequence shown here is derived from an EMBL/GenBank/DDBJ whole genome shotgun (WGS) entry which is preliminary data.</text>
</comment>
<reference evidence="1" key="1">
    <citation type="journal article" date="2014" name="Int. J. Syst. Evol. Microbiol.">
        <title>Complete genome sequence of Corynebacterium casei LMG S-19264T (=DSM 44701T), isolated from a smear-ripened cheese.</title>
        <authorList>
            <consortium name="US DOE Joint Genome Institute (JGI-PGF)"/>
            <person name="Walter F."/>
            <person name="Albersmeier A."/>
            <person name="Kalinowski J."/>
            <person name="Ruckert C."/>
        </authorList>
    </citation>
    <scope>NUCLEOTIDE SEQUENCE</scope>
    <source>
        <strain evidence="1">JCM 31311</strain>
    </source>
</reference>
<evidence type="ECO:0000313" key="2">
    <source>
        <dbReference type="Proteomes" id="UP000603865"/>
    </source>
</evidence>
<accession>A0A918C108</accession>
<dbReference type="AlphaFoldDB" id="A0A918C108"/>
<proteinExistence type="predicted"/>
<dbReference type="RefSeq" id="WP_189088533.1">
    <property type="nucleotide sequence ID" value="NZ_BMQL01000004.1"/>
</dbReference>
<name>A0A918C108_9DEIO</name>
<dbReference type="Proteomes" id="UP000603865">
    <property type="component" value="Unassembled WGS sequence"/>
</dbReference>
<sequence>MTNDATMTQDAPFAIRFHNQSRERYFVGLDEQVFALIDAKTGQSTNALMRATGLPHSLVKLVLGRLQVDGRVGFTLDQSKRPPGRMWFVLFCSHCGRTGPVNAAQECAICAEILAGYQP</sequence>
<protein>
    <submittedName>
        <fullName evidence="1">Uncharacterized protein</fullName>
    </submittedName>
</protein>
<keyword evidence="2" id="KW-1185">Reference proteome</keyword>